<dbReference type="AlphaFoldDB" id="G6XMS4"/>
<proteinExistence type="predicted"/>
<dbReference type="EMBL" id="AGQV01000016">
    <property type="protein sequence ID" value="EHH66900.1"/>
    <property type="molecule type" value="Genomic_DNA"/>
</dbReference>
<dbReference type="eggNOG" id="ENOG502ZUH8">
    <property type="taxonomic scope" value="Bacteria"/>
</dbReference>
<dbReference type="InterPro" id="IPR027417">
    <property type="entry name" value="P-loop_NTPase"/>
</dbReference>
<dbReference type="RefSeq" id="WP_008852933.1">
    <property type="nucleotide sequence ID" value="NZ_AGQV01000016.1"/>
</dbReference>
<dbReference type="PATRIC" id="fig|1088869.3.peg.2785"/>
<sequence>MDVANTDVPRAFSDAETSWSDPLWRDAWLGVAPHLIRGDKILLPEGNWPDADDVEIRTYRYAIDIADATVLFLYKARIAGISHAVLKKIYATWKPIFANEVFACFVRRGRWSLFQQKKQYSLHYRIVEQYLNARKLRRCKETVFFAHIPKTAGTTAWEAVATSVPSKLYCESYEALVCHPVIAANFDLVGGHVPLPILARFARSNDRFASILRDPLARFRSAFLHARRANEDSRTFTDSMRLMRETSLADFLSHPDAPMEICQQTIMLGFAFDEIYSPKVEQKIFDLARSAVEDEGNFFATTRRLPQFIDTMRTALNLPLLEKEQPARNVSDHIAQTRDIEEFEAFIPKIREMLTMERALYDLVARKEDR</sequence>
<gene>
    <name evidence="1" type="ORF">GMO_27920</name>
</gene>
<keyword evidence="2" id="KW-1185">Reference proteome</keyword>
<evidence type="ECO:0000313" key="1">
    <source>
        <dbReference type="EMBL" id="EHH66900.1"/>
    </source>
</evidence>
<evidence type="ECO:0000313" key="2">
    <source>
        <dbReference type="Proteomes" id="UP000004949"/>
    </source>
</evidence>
<comment type="caution">
    <text evidence="1">The sequence shown here is derived from an EMBL/GenBank/DDBJ whole genome shotgun (WGS) entry which is preliminary data.</text>
</comment>
<organism evidence="1 2">
    <name type="scientific">Gluconobacter morbifer G707</name>
    <dbReference type="NCBI Taxonomy" id="1088869"/>
    <lineage>
        <taxon>Bacteria</taxon>
        <taxon>Pseudomonadati</taxon>
        <taxon>Pseudomonadota</taxon>
        <taxon>Alphaproteobacteria</taxon>
        <taxon>Acetobacterales</taxon>
        <taxon>Acetobacteraceae</taxon>
        <taxon>Gluconobacter</taxon>
    </lineage>
</organism>
<dbReference type="Gene3D" id="3.40.50.300">
    <property type="entry name" value="P-loop containing nucleotide triphosphate hydrolases"/>
    <property type="match status" value="1"/>
</dbReference>
<protein>
    <recommendedName>
        <fullName evidence="3">Sulfotransferase family protein</fullName>
    </recommendedName>
</protein>
<evidence type="ECO:0008006" key="3">
    <source>
        <dbReference type="Google" id="ProtNLM"/>
    </source>
</evidence>
<accession>G6XMS4</accession>
<reference evidence="1 2" key="1">
    <citation type="submission" date="2011-10" db="EMBL/GenBank/DDBJ databases">
        <title>Genome sequence of Gluconobacter morbifer G707, isolated from Drosophila gut.</title>
        <authorList>
            <person name="Lee W.-J."/>
            <person name="Kim E.-K."/>
        </authorList>
    </citation>
    <scope>NUCLEOTIDE SEQUENCE [LARGE SCALE GENOMIC DNA]</scope>
    <source>
        <strain evidence="1 2">G707</strain>
    </source>
</reference>
<name>G6XMS4_9PROT</name>
<dbReference type="Proteomes" id="UP000004949">
    <property type="component" value="Unassembled WGS sequence"/>
</dbReference>
<dbReference type="SUPFAM" id="SSF52540">
    <property type="entry name" value="P-loop containing nucleoside triphosphate hydrolases"/>
    <property type="match status" value="1"/>
</dbReference>